<evidence type="ECO:0000256" key="5">
    <source>
        <dbReference type="ARBA" id="ARBA00022967"/>
    </source>
</evidence>
<dbReference type="Gene3D" id="1.10.287.3510">
    <property type="match status" value="1"/>
</dbReference>
<keyword evidence="5" id="KW-1278">Translocase</keyword>
<gene>
    <name evidence="12" type="primary">ND4L</name>
</gene>
<evidence type="ECO:0000256" key="1">
    <source>
        <dbReference type="ARBA" id="ARBA00004141"/>
    </source>
</evidence>
<protein>
    <recommendedName>
        <fullName evidence="3">NADH-ubiquinone oxidoreductase chain 4L</fullName>
    </recommendedName>
    <alternativeName>
        <fullName evidence="9">NADH dehydrogenase subunit 4L</fullName>
    </alternativeName>
</protein>
<keyword evidence="7" id="KW-0520">NAD</keyword>
<keyword evidence="8 11" id="KW-0472">Membrane</keyword>
<comment type="subcellular location">
    <subcellularLocation>
        <location evidence="1">Membrane</location>
        <topology evidence="1">Multi-pass membrane protein</topology>
    </subcellularLocation>
</comment>
<evidence type="ECO:0000256" key="6">
    <source>
        <dbReference type="ARBA" id="ARBA00022989"/>
    </source>
</evidence>
<keyword evidence="4 11" id="KW-0812">Transmembrane</keyword>
<keyword evidence="6 11" id="KW-1133">Transmembrane helix</keyword>
<evidence type="ECO:0000256" key="4">
    <source>
        <dbReference type="ARBA" id="ARBA00022692"/>
    </source>
</evidence>
<evidence type="ECO:0000256" key="10">
    <source>
        <dbReference type="ARBA" id="ARBA00049551"/>
    </source>
</evidence>
<geneLocation type="mitochondrion" evidence="12"/>
<evidence type="ECO:0000256" key="8">
    <source>
        <dbReference type="ARBA" id="ARBA00023136"/>
    </source>
</evidence>
<proteinExistence type="inferred from homology"/>
<keyword evidence="12" id="KW-0496">Mitochondrion</keyword>
<evidence type="ECO:0000313" key="12">
    <source>
        <dbReference type="EMBL" id="QHW07569.1"/>
    </source>
</evidence>
<dbReference type="GO" id="GO:0016020">
    <property type="term" value="C:membrane"/>
    <property type="evidence" value="ECO:0007669"/>
    <property type="project" value="UniProtKB-SubCell"/>
</dbReference>
<name>A0A6C0NAB2_9CUCU</name>
<dbReference type="Pfam" id="PF00420">
    <property type="entry name" value="Oxidored_q2"/>
    <property type="match status" value="1"/>
</dbReference>
<evidence type="ECO:0000256" key="3">
    <source>
        <dbReference type="ARBA" id="ARBA00016612"/>
    </source>
</evidence>
<dbReference type="EMBL" id="MK292540">
    <property type="protein sequence ID" value="QHW07569.1"/>
    <property type="molecule type" value="Genomic_DNA"/>
</dbReference>
<organism evidence="12">
    <name type="scientific">Apoderus jekelii</name>
    <dbReference type="NCBI Taxonomy" id="1002002"/>
    <lineage>
        <taxon>Eukaryota</taxon>
        <taxon>Metazoa</taxon>
        <taxon>Ecdysozoa</taxon>
        <taxon>Arthropoda</taxon>
        <taxon>Hexapoda</taxon>
        <taxon>Insecta</taxon>
        <taxon>Pterygota</taxon>
        <taxon>Neoptera</taxon>
        <taxon>Endopterygota</taxon>
        <taxon>Coleoptera</taxon>
        <taxon>Polyphaga</taxon>
        <taxon>Cucujiformia</taxon>
        <taxon>Attelabidae</taxon>
        <taxon>Apoderinae</taxon>
        <taxon>Apoderus</taxon>
    </lineage>
</organism>
<evidence type="ECO:0000256" key="11">
    <source>
        <dbReference type="SAM" id="Phobius"/>
    </source>
</evidence>
<evidence type="ECO:0000256" key="7">
    <source>
        <dbReference type="ARBA" id="ARBA00023027"/>
    </source>
</evidence>
<comment type="similarity">
    <text evidence="2">Belongs to the complex I subunit 4L family.</text>
</comment>
<feature type="transmembrane region" description="Helical" evidence="11">
    <location>
        <begin position="6"/>
        <end position="22"/>
    </location>
</feature>
<accession>A0A6C0NAB2</accession>
<dbReference type="InterPro" id="IPR039428">
    <property type="entry name" value="NUOK/Mnh_C1-like"/>
</dbReference>
<dbReference type="AlphaFoldDB" id="A0A6C0NAB2"/>
<feature type="transmembrane region" description="Helical" evidence="11">
    <location>
        <begin position="27"/>
        <end position="46"/>
    </location>
</feature>
<reference evidence="12" key="1">
    <citation type="journal article" date="2019" name="Mitochondrial DNA Part B Resour">
        <title>Complete mitochondrial genome of the leaf-rolling-weevil, Apoderus jekelii Roelofs, 1874 (Coleoptera: Attelabidae).</title>
        <authorList>
            <person name="Park J."/>
            <person name="Kim M.J."/>
            <person name="Kim I."/>
        </authorList>
    </citation>
    <scope>NUCLEOTIDE SEQUENCE</scope>
</reference>
<dbReference type="GO" id="GO:0008137">
    <property type="term" value="F:NADH dehydrogenase (ubiquinone) activity"/>
    <property type="evidence" value="ECO:0007669"/>
    <property type="project" value="UniProtKB-EC"/>
</dbReference>
<feature type="transmembrane region" description="Helical" evidence="11">
    <location>
        <begin position="58"/>
        <end position="81"/>
    </location>
</feature>
<comment type="catalytic activity">
    <reaction evidence="10">
        <text>a ubiquinone + NADH + 5 H(+)(in) = a ubiquinol + NAD(+) + 4 H(+)(out)</text>
        <dbReference type="Rhea" id="RHEA:29091"/>
        <dbReference type="Rhea" id="RHEA-COMP:9565"/>
        <dbReference type="Rhea" id="RHEA-COMP:9566"/>
        <dbReference type="ChEBI" id="CHEBI:15378"/>
        <dbReference type="ChEBI" id="CHEBI:16389"/>
        <dbReference type="ChEBI" id="CHEBI:17976"/>
        <dbReference type="ChEBI" id="CHEBI:57540"/>
        <dbReference type="ChEBI" id="CHEBI:57945"/>
        <dbReference type="EC" id="7.1.1.2"/>
    </reaction>
</comment>
<sequence>MMLMPSLASIVVFISGILSYSFKRKHLLLMLISLEFSILGLYLGLYNYFGTVTDDYHFMMIFLTVSVCEGSLGLAILVMMVRTHGNDYLSSYISLW</sequence>
<evidence type="ECO:0000256" key="2">
    <source>
        <dbReference type="ARBA" id="ARBA00010519"/>
    </source>
</evidence>
<evidence type="ECO:0000256" key="9">
    <source>
        <dbReference type="ARBA" id="ARBA00031586"/>
    </source>
</evidence>